<dbReference type="SUPFAM" id="SSF47769">
    <property type="entry name" value="SAM/Pointed domain"/>
    <property type="match status" value="1"/>
</dbReference>
<protein>
    <recommendedName>
        <fullName evidence="9">Ets-domain protein</fullName>
    </recommendedName>
</protein>
<dbReference type="Gene3D" id="1.10.10.10">
    <property type="entry name" value="Winged helix-like DNA-binding domain superfamily/Winged helix DNA-binding domain"/>
    <property type="match status" value="1"/>
</dbReference>
<sequence>MSKLISQRAQRSTSNTDSLRDPKRMNSLTLHTASHYWYPAESSTYHQQSSSSLLDNRVKVVVSVEQTLYDVADLLEQRLGICLSGCHFYLQDRIKLRGESPLVEHCVEISGLVQLLLEIKTAPGGYPIRLNVVDIQIPEQLDPNSGGDRTNQSYHVPDHQPPPTVPRSSGTSRSDDQRPSSSAETPSTNPPPASSPEPLCIPPATVAAAIATAADIAAGGSGLSSISSAVSDSPEVGLNGDDVSADLDKQQLRPDPQLNSASSLATTRANSTIPSSMYDYECIPRWVVDSHYRRLMEMNDVPRDPAEWNATQVIMWINWAFKEFRIEGIKGEKVFDMPGTQMLELTAADWRRLVPNVSVNFLTHLELLKRCKKICVPYRPQPPSTYPVSQSSQRVYRQANRSRFRVARNQPDSGSVLGRSYGGSGVLFAPAFPTVMSGNFNMSTLNARLLGSKAVFIASEADETYVPVSNSIIFPSRTDSSAASVAIPVGSNYPGVLSTSGLSNVYSEQLLMANQVNLANQTAGFELTGNAHAAAAAAAAAAVAAGQVQLWQFLLELLTDWRHREAIHWISDDGEFKLSNPERVAAMWGQRKNKPAMNYEKLSRALRYYYDGDMISKVQGKRFVYKFICDLKTLLGFSAGELYMLVKNCAEKHAAIRNRKRRTLGTTGHSFSTSSYARAKFEGRVGGGGGGLWNRSSLFSEEFKTSSSVTPELNHSSGCLPSPTGHSSKDIRSFDLPPYPTSMSQHFSPRSPNGQETKHKLQQRLPGFDSLPFSESNVQSPQPLMRSVSGGASVRSTVPTPPAIDLDRHRLALLENGTADDLMDQGENQSDASSNPWKRRRQWWVRNPVSAQALHFSPPFNHGVNSDESSSRSCAFGLSNGSSGSSRNTSGGSTLSRANPPLLLLDEDWIAATALRDELSGDALPVTSHRFIGPLTPSPCRSSNRVSSIPVSPLPQSATSLPTAAGFDDGEIATAAASLLSQPALNDHHPLLTGPRGGCDEDPDDLRADSVVTFDSFQATDFLSPPTTMKNLPVFPLRSTQRPRPSSIGVVTNGDHAPGIDIEAFLAQ</sequence>
<dbReference type="Proteomes" id="UP000054324">
    <property type="component" value="Unassembled WGS sequence"/>
</dbReference>
<dbReference type="GO" id="GO:0000981">
    <property type="term" value="F:DNA-binding transcription factor activity, RNA polymerase II-specific"/>
    <property type="evidence" value="ECO:0007669"/>
    <property type="project" value="TreeGrafter"/>
</dbReference>
<evidence type="ECO:0000256" key="4">
    <source>
        <dbReference type="SAM" id="MobiDB-lite"/>
    </source>
</evidence>
<dbReference type="InterPro" id="IPR013761">
    <property type="entry name" value="SAM/pointed_sf"/>
</dbReference>
<dbReference type="PRINTS" id="PR00454">
    <property type="entry name" value="ETSDOMAIN"/>
</dbReference>
<dbReference type="PANTHER" id="PTHR11849:SF195">
    <property type="entry name" value="GA-BINDING PROTEIN ALPHA CHAIN"/>
    <property type="match status" value="1"/>
</dbReference>
<dbReference type="PROSITE" id="PS00345">
    <property type="entry name" value="ETS_DOMAIN_1"/>
    <property type="match status" value="1"/>
</dbReference>
<feature type="region of interest" description="Disordered" evidence="4">
    <location>
        <begin position="773"/>
        <end position="808"/>
    </location>
</feature>
<feature type="region of interest" description="Disordered" evidence="4">
    <location>
        <begin position="819"/>
        <end position="838"/>
    </location>
</feature>
<dbReference type="PROSITE" id="PS50061">
    <property type="entry name" value="ETS_DOMAIN_3"/>
    <property type="match status" value="1"/>
</dbReference>
<dbReference type="KEGG" id="ovi:T265_10012"/>
<dbReference type="CTD" id="20324180"/>
<feature type="domain" description="ETS" evidence="5">
    <location>
        <begin position="548"/>
        <end position="628"/>
    </location>
</feature>
<dbReference type="GO" id="GO:0005634">
    <property type="term" value="C:nucleus"/>
    <property type="evidence" value="ECO:0007669"/>
    <property type="project" value="UniProtKB-SubCell"/>
</dbReference>
<dbReference type="RefSeq" id="XP_009174521.1">
    <property type="nucleotide sequence ID" value="XM_009176257.1"/>
</dbReference>
<evidence type="ECO:0000313" key="7">
    <source>
        <dbReference type="EMBL" id="KER21737.1"/>
    </source>
</evidence>
<feature type="region of interest" description="Disordered" evidence="4">
    <location>
        <begin position="855"/>
        <end position="898"/>
    </location>
</feature>
<dbReference type="InterPro" id="IPR036390">
    <property type="entry name" value="WH_DNA-bd_sf"/>
</dbReference>
<dbReference type="STRING" id="6198.A0A074Z858"/>
<dbReference type="InterPro" id="IPR000418">
    <property type="entry name" value="Ets_dom"/>
</dbReference>
<dbReference type="SMART" id="SM00413">
    <property type="entry name" value="ETS"/>
    <property type="match status" value="1"/>
</dbReference>
<feature type="domain" description="PNT" evidence="6">
    <location>
        <begin position="287"/>
        <end position="372"/>
    </location>
</feature>
<feature type="compositionally biased region" description="Polar residues" evidence="4">
    <location>
        <begin position="741"/>
        <end position="755"/>
    </location>
</feature>
<dbReference type="Gene3D" id="1.10.150.50">
    <property type="entry name" value="Transcription Factor, Ets-1"/>
    <property type="match status" value="1"/>
</dbReference>
<dbReference type="EMBL" id="KL596944">
    <property type="protein sequence ID" value="KER21737.1"/>
    <property type="molecule type" value="Genomic_DNA"/>
</dbReference>
<evidence type="ECO:0000259" key="6">
    <source>
        <dbReference type="PROSITE" id="PS51433"/>
    </source>
</evidence>
<dbReference type="InterPro" id="IPR003118">
    <property type="entry name" value="Pointed_dom"/>
</dbReference>
<evidence type="ECO:0000256" key="1">
    <source>
        <dbReference type="ARBA" id="ARBA00005562"/>
    </source>
</evidence>
<evidence type="ECO:0000256" key="2">
    <source>
        <dbReference type="ARBA" id="ARBA00023125"/>
    </source>
</evidence>
<evidence type="ECO:0000259" key="5">
    <source>
        <dbReference type="PROSITE" id="PS50061"/>
    </source>
</evidence>
<feature type="compositionally biased region" description="Pro residues" evidence="4">
    <location>
        <begin position="188"/>
        <end position="200"/>
    </location>
</feature>
<feature type="compositionally biased region" description="Polar residues" evidence="4">
    <location>
        <begin position="1"/>
        <end position="17"/>
    </location>
</feature>
<proteinExistence type="inferred from homology"/>
<dbReference type="InterPro" id="IPR036388">
    <property type="entry name" value="WH-like_DNA-bd_sf"/>
</dbReference>
<evidence type="ECO:0000256" key="3">
    <source>
        <dbReference type="RuleBase" id="RU004019"/>
    </source>
</evidence>
<feature type="compositionally biased region" description="Low complexity" evidence="4">
    <location>
        <begin position="221"/>
        <end position="233"/>
    </location>
</feature>
<dbReference type="Pfam" id="PF11620">
    <property type="entry name" value="GABP-alpha"/>
    <property type="match status" value="1"/>
</dbReference>
<name>A0A074Z858_OPIVI</name>
<dbReference type="PROSITE" id="PS51433">
    <property type="entry name" value="PNT"/>
    <property type="match status" value="1"/>
</dbReference>
<dbReference type="SMART" id="SM00251">
    <property type="entry name" value="SAM_PNT"/>
    <property type="match status" value="1"/>
</dbReference>
<dbReference type="Pfam" id="PF02198">
    <property type="entry name" value="SAM_PNT"/>
    <property type="match status" value="1"/>
</dbReference>
<gene>
    <name evidence="7" type="ORF">T265_10012</name>
</gene>
<organism evidence="7 8">
    <name type="scientific">Opisthorchis viverrini</name>
    <name type="common">Southeast Asian liver fluke</name>
    <dbReference type="NCBI Taxonomy" id="6198"/>
    <lineage>
        <taxon>Eukaryota</taxon>
        <taxon>Metazoa</taxon>
        <taxon>Spiralia</taxon>
        <taxon>Lophotrochozoa</taxon>
        <taxon>Platyhelminthes</taxon>
        <taxon>Trematoda</taxon>
        <taxon>Digenea</taxon>
        <taxon>Opisthorchiida</taxon>
        <taxon>Opisthorchiata</taxon>
        <taxon>Opisthorchiidae</taxon>
        <taxon>Opisthorchis</taxon>
    </lineage>
</organism>
<feature type="compositionally biased region" description="Polar residues" evidence="4">
    <location>
        <begin position="709"/>
        <end position="719"/>
    </location>
</feature>
<evidence type="ECO:0000313" key="8">
    <source>
        <dbReference type="Proteomes" id="UP000054324"/>
    </source>
</evidence>
<feature type="compositionally biased region" description="Polar residues" evidence="4">
    <location>
        <begin position="863"/>
        <end position="873"/>
    </location>
</feature>
<dbReference type="PANTHER" id="PTHR11849">
    <property type="entry name" value="ETS"/>
    <property type="match status" value="1"/>
</dbReference>
<accession>A0A074Z858</accession>
<dbReference type="GeneID" id="20324180"/>
<dbReference type="InterPro" id="IPR024668">
    <property type="entry name" value="GABP_asu_N"/>
</dbReference>
<feature type="region of interest" description="Disordered" evidence="4">
    <location>
        <begin position="221"/>
        <end position="243"/>
    </location>
</feature>
<reference evidence="7 8" key="1">
    <citation type="submission" date="2013-11" db="EMBL/GenBank/DDBJ databases">
        <title>Opisthorchis viverrini - life in the bile duct.</title>
        <authorList>
            <person name="Young N.D."/>
            <person name="Nagarajan N."/>
            <person name="Lin S.J."/>
            <person name="Korhonen P.K."/>
            <person name="Jex A.R."/>
            <person name="Hall R.S."/>
            <person name="Safavi-Hemami H."/>
            <person name="Kaewkong W."/>
            <person name="Bertrand D."/>
            <person name="Gao S."/>
            <person name="Seet Q."/>
            <person name="Wongkham S."/>
            <person name="Teh B.T."/>
            <person name="Wongkham C."/>
            <person name="Intapan P.M."/>
            <person name="Maleewong W."/>
            <person name="Yang X."/>
            <person name="Hu M."/>
            <person name="Wang Z."/>
            <person name="Hofmann A."/>
            <person name="Sternberg P.W."/>
            <person name="Tan P."/>
            <person name="Wang J."/>
            <person name="Gasser R.B."/>
        </authorList>
    </citation>
    <scope>NUCLEOTIDE SEQUENCE [LARGE SCALE GENOMIC DNA]</scope>
</reference>
<dbReference type="InterPro" id="IPR046328">
    <property type="entry name" value="ETS_fam"/>
</dbReference>
<feature type="region of interest" description="Disordered" evidence="4">
    <location>
        <begin position="1"/>
        <end position="24"/>
    </location>
</feature>
<keyword evidence="3" id="KW-0539">Nucleus</keyword>
<dbReference type="AlphaFoldDB" id="A0A074Z858"/>
<evidence type="ECO:0008006" key="9">
    <source>
        <dbReference type="Google" id="ProtNLM"/>
    </source>
</evidence>
<dbReference type="GO" id="GO:0030154">
    <property type="term" value="P:cell differentiation"/>
    <property type="evidence" value="ECO:0007669"/>
    <property type="project" value="TreeGrafter"/>
</dbReference>
<comment type="similarity">
    <text evidence="1 3">Belongs to the ETS family.</text>
</comment>
<feature type="region of interest" description="Disordered" evidence="4">
    <location>
        <begin position="709"/>
        <end position="761"/>
    </location>
</feature>
<dbReference type="FunFam" id="1.10.10.10:FF:000200">
    <property type="entry name" value="GA-binding protein alpha chain, putative"/>
    <property type="match status" value="1"/>
</dbReference>
<feature type="compositionally biased region" description="Low complexity" evidence="4">
    <location>
        <begin position="877"/>
        <end position="897"/>
    </location>
</feature>
<feature type="region of interest" description="Disordered" evidence="4">
    <location>
        <begin position="140"/>
        <end position="200"/>
    </location>
</feature>
<feature type="compositionally biased region" description="Polar residues" evidence="4">
    <location>
        <begin position="773"/>
        <end position="782"/>
    </location>
</feature>
<keyword evidence="8" id="KW-1185">Reference proteome</keyword>
<dbReference type="OrthoDB" id="10067219at2759"/>
<comment type="subcellular location">
    <subcellularLocation>
        <location evidence="3">Nucleus</location>
    </subcellularLocation>
</comment>
<dbReference type="SUPFAM" id="SSF46785">
    <property type="entry name" value="Winged helix' DNA-binding domain"/>
    <property type="match status" value="1"/>
</dbReference>
<dbReference type="Pfam" id="PF00178">
    <property type="entry name" value="Ets"/>
    <property type="match status" value="1"/>
</dbReference>
<dbReference type="GO" id="GO:0043565">
    <property type="term" value="F:sequence-specific DNA binding"/>
    <property type="evidence" value="ECO:0007669"/>
    <property type="project" value="InterPro"/>
</dbReference>
<keyword evidence="2 3" id="KW-0238">DNA-binding</keyword>
<dbReference type="Gene3D" id="3.10.20.90">
    <property type="entry name" value="Phosphatidylinositol 3-kinase Catalytic Subunit, Chain A, domain 1"/>
    <property type="match status" value="1"/>
</dbReference>
<feature type="compositionally biased region" description="Polar residues" evidence="4">
    <location>
        <begin position="826"/>
        <end position="836"/>
    </location>
</feature>
<dbReference type="PROSITE" id="PS00346">
    <property type="entry name" value="ETS_DOMAIN_2"/>
    <property type="match status" value="1"/>
</dbReference>